<keyword evidence="11" id="KW-1185">Reference proteome</keyword>
<evidence type="ECO:0000256" key="8">
    <source>
        <dbReference type="ARBA" id="ARBA00023136"/>
    </source>
</evidence>
<dbReference type="PANTHER" id="PTHR31068:SF0">
    <property type="entry name" value="MITOCHONDRIAL DISTRIBUTION AND MORPHOLOGY PROTEIN 31"/>
    <property type="match status" value="1"/>
</dbReference>
<evidence type="ECO:0000256" key="2">
    <source>
        <dbReference type="ARBA" id="ARBA00005687"/>
    </source>
</evidence>
<reference evidence="10" key="1">
    <citation type="submission" date="2023-03" db="EMBL/GenBank/DDBJ databases">
        <title>Massive genome expansion in bonnet fungi (Mycena s.s.) driven by repeated elements and novel gene families across ecological guilds.</title>
        <authorList>
            <consortium name="Lawrence Berkeley National Laboratory"/>
            <person name="Harder C.B."/>
            <person name="Miyauchi S."/>
            <person name="Viragh M."/>
            <person name="Kuo A."/>
            <person name="Thoen E."/>
            <person name="Andreopoulos B."/>
            <person name="Lu D."/>
            <person name="Skrede I."/>
            <person name="Drula E."/>
            <person name="Henrissat B."/>
            <person name="Morin E."/>
            <person name="Kohler A."/>
            <person name="Barry K."/>
            <person name="LaButti K."/>
            <person name="Morin E."/>
            <person name="Salamov A."/>
            <person name="Lipzen A."/>
            <person name="Mereny Z."/>
            <person name="Hegedus B."/>
            <person name="Baldrian P."/>
            <person name="Stursova M."/>
            <person name="Weitz H."/>
            <person name="Taylor A."/>
            <person name="Grigoriev I.V."/>
            <person name="Nagy L.G."/>
            <person name="Martin F."/>
            <person name="Kauserud H."/>
        </authorList>
    </citation>
    <scope>NUCLEOTIDE SEQUENCE</scope>
    <source>
        <strain evidence="10">CBHHK188m</strain>
    </source>
</reference>
<proteinExistence type="inferred from homology"/>
<comment type="subcellular location">
    <subcellularLocation>
        <location evidence="1">Mitochondrion inner membrane</location>
    </subcellularLocation>
</comment>
<dbReference type="GO" id="GO:0007005">
    <property type="term" value="P:mitochondrion organization"/>
    <property type="evidence" value="ECO:0007669"/>
    <property type="project" value="InterPro"/>
</dbReference>
<evidence type="ECO:0000256" key="7">
    <source>
        <dbReference type="ARBA" id="ARBA00023128"/>
    </source>
</evidence>
<evidence type="ECO:0000256" key="9">
    <source>
        <dbReference type="ARBA" id="ARBA00025191"/>
    </source>
</evidence>
<dbReference type="AlphaFoldDB" id="A0AAD7KBJ0"/>
<evidence type="ECO:0000256" key="4">
    <source>
        <dbReference type="ARBA" id="ARBA00022792"/>
    </source>
</evidence>
<dbReference type="Pfam" id="PF08118">
    <property type="entry name" value="MDM31_MDM32"/>
    <property type="match status" value="1"/>
</dbReference>
<accession>A0AAD7KBJ0</accession>
<keyword evidence="5" id="KW-0809">Transit peptide</keyword>
<comment type="similarity">
    <text evidence="2">Belongs to the MDM31/MDM32 family.</text>
</comment>
<organism evidence="10 11">
    <name type="scientific">Mycena maculata</name>
    <dbReference type="NCBI Taxonomy" id="230809"/>
    <lineage>
        <taxon>Eukaryota</taxon>
        <taxon>Fungi</taxon>
        <taxon>Dikarya</taxon>
        <taxon>Basidiomycota</taxon>
        <taxon>Agaricomycotina</taxon>
        <taxon>Agaricomycetes</taxon>
        <taxon>Agaricomycetidae</taxon>
        <taxon>Agaricales</taxon>
        <taxon>Marasmiineae</taxon>
        <taxon>Mycenaceae</taxon>
        <taxon>Mycena</taxon>
    </lineage>
</organism>
<evidence type="ECO:0000256" key="6">
    <source>
        <dbReference type="ARBA" id="ARBA00022989"/>
    </source>
</evidence>
<comment type="function">
    <text evidence="9">Involved in the organization of the mitochondrial membranes and the global structure of the mitochondria. Also required for mitochondrial distribution and mobility as well as for the maintenance of mitochondrial DNA nucleoids structures.</text>
</comment>
<dbReference type="GO" id="GO:0005743">
    <property type="term" value="C:mitochondrial inner membrane"/>
    <property type="evidence" value="ECO:0007669"/>
    <property type="project" value="UniProtKB-SubCell"/>
</dbReference>
<dbReference type="InterPro" id="IPR012571">
    <property type="entry name" value="Mdm31/Mdm32"/>
</dbReference>
<name>A0AAD7KBJ0_9AGAR</name>
<keyword evidence="7" id="KW-0496">Mitochondrion</keyword>
<keyword evidence="8" id="KW-0472">Membrane</keyword>
<keyword evidence="6" id="KW-1133">Transmembrane helix</keyword>
<keyword evidence="3" id="KW-0812">Transmembrane</keyword>
<dbReference type="PANTHER" id="PTHR31068">
    <property type="entry name" value="MITOCHONDRIAL DISTRIBUTION AND MORPHOLOGY PROTEIN 31"/>
    <property type="match status" value="1"/>
</dbReference>
<dbReference type="EMBL" id="JARJLG010000003">
    <property type="protein sequence ID" value="KAJ7782290.1"/>
    <property type="molecule type" value="Genomic_DNA"/>
</dbReference>
<evidence type="ECO:0000313" key="10">
    <source>
        <dbReference type="EMBL" id="KAJ7782290.1"/>
    </source>
</evidence>
<keyword evidence="4" id="KW-0999">Mitochondrion inner membrane</keyword>
<evidence type="ECO:0000256" key="3">
    <source>
        <dbReference type="ARBA" id="ARBA00022692"/>
    </source>
</evidence>
<evidence type="ECO:0000256" key="5">
    <source>
        <dbReference type="ARBA" id="ARBA00022946"/>
    </source>
</evidence>
<comment type="caution">
    <text evidence="10">The sequence shown here is derived from an EMBL/GenBank/DDBJ whole genome shotgun (WGS) entry which is preliminary data.</text>
</comment>
<dbReference type="Proteomes" id="UP001215280">
    <property type="component" value="Unassembled WGS sequence"/>
</dbReference>
<dbReference type="GO" id="GO:0000001">
    <property type="term" value="P:mitochondrion inheritance"/>
    <property type="evidence" value="ECO:0007669"/>
    <property type="project" value="InterPro"/>
</dbReference>
<protein>
    <submittedName>
        <fullName evidence="10">Mitochondrial distribution and morphology proteins-domain-containing protein</fullName>
    </submittedName>
</protein>
<evidence type="ECO:0000256" key="1">
    <source>
        <dbReference type="ARBA" id="ARBA00004273"/>
    </source>
</evidence>
<evidence type="ECO:0000313" key="11">
    <source>
        <dbReference type="Proteomes" id="UP001215280"/>
    </source>
</evidence>
<sequence>MSLGSSFAQRTTFFSVIFATASSLRLQHYIARAISDYLTTETGVTIIFESVIVPKWKDSRISFKNVFISRRYFLHSRRPHLHSRRPHLLKGFAYASQGPYLGDRFPIDQSLREHISMDKD</sequence>
<gene>
    <name evidence="10" type="ORF">DFH07DRAFT_1055124</name>
</gene>